<feature type="domain" description="Glycosyltransferase subfamily 4-like N-terminal" evidence="3">
    <location>
        <begin position="16"/>
        <end position="178"/>
    </location>
</feature>
<dbReference type="GO" id="GO:0016757">
    <property type="term" value="F:glycosyltransferase activity"/>
    <property type="evidence" value="ECO:0007669"/>
    <property type="project" value="InterPro"/>
</dbReference>
<dbReference type="SUPFAM" id="SSF53756">
    <property type="entry name" value="UDP-Glycosyltransferase/glycogen phosphorylase"/>
    <property type="match status" value="1"/>
</dbReference>
<dbReference type="Pfam" id="PF13439">
    <property type="entry name" value="Glyco_transf_4"/>
    <property type="match status" value="1"/>
</dbReference>
<dbReference type="KEGG" id="spib:G8759_13220"/>
<dbReference type="PANTHER" id="PTHR46401:SF2">
    <property type="entry name" value="GLYCOSYLTRANSFERASE WBBK-RELATED"/>
    <property type="match status" value="1"/>
</dbReference>
<dbReference type="InterPro" id="IPR028098">
    <property type="entry name" value="Glyco_trans_4-like_N"/>
</dbReference>
<evidence type="ECO:0000259" key="3">
    <source>
        <dbReference type="Pfam" id="PF13439"/>
    </source>
</evidence>
<sequence length="375" mass="43567">MLNVFIDHQKFSTQKYGGISRYFANIIQGIKRTEDMTYLLGVLHAKNHYIQDEPLSLKGRLPDRILSRNERYDVQLNQLYCKWLLEKSEFDVFHPTYYHPYFFKQLKKPLVITVHDMTHEALPEYFWAQDPLTHNKRLNIERADSIITISNTTRKDLLDMFRVDPAKVSVIYHGIDIESPLLVQPVENLPEQYLLFVGDRSGYKNFYLFMKAFQHLAHRFPDLHVVLTGGGRLEIADREFLDRLGLTDRVRHINATDEQLNFLYQNAQLFVYPSLYEGFGLPILEAFKARCPILLSDTECFREVAVDAAVYFEPTAVDDLIDKLEATLTNSSLKAQLVEKGTKRLADFPLQKSIDQTLDVYRSLVSPQAIKRVTV</sequence>
<dbReference type="Gene3D" id="3.40.50.2000">
    <property type="entry name" value="Glycogen Phosphorylase B"/>
    <property type="match status" value="2"/>
</dbReference>
<evidence type="ECO:0000313" key="5">
    <source>
        <dbReference type="Proteomes" id="UP000501802"/>
    </source>
</evidence>
<dbReference type="Pfam" id="PF00534">
    <property type="entry name" value="Glycos_transf_1"/>
    <property type="match status" value="1"/>
</dbReference>
<keyword evidence="5" id="KW-1185">Reference proteome</keyword>
<name>A0A6G9AM43_9BACT</name>
<evidence type="ECO:0000256" key="1">
    <source>
        <dbReference type="ARBA" id="ARBA00022679"/>
    </source>
</evidence>
<protein>
    <submittedName>
        <fullName evidence="4">Glycosyltransferase family 4 protein</fullName>
    </submittedName>
</protein>
<dbReference type="EMBL" id="CP050063">
    <property type="protein sequence ID" value="QIP13517.1"/>
    <property type="molecule type" value="Genomic_DNA"/>
</dbReference>
<accession>A0A6G9AM43</accession>
<dbReference type="CDD" id="cd03809">
    <property type="entry name" value="GT4_MtfB-like"/>
    <property type="match status" value="1"/>
</dbReference>
<dbReference type="Proteomes" id="UP000501802">
    <property type="component" value="Chromosome"/>
</dbReference>
<keyword evidence="1 4" id="KW-0808">Transferase</keyword>
<organism evidence="4 5">
    <name type="scientific">Spirosoma aureum</name>
    <dbReference type="NCBI Taxonomy" id="2692134"/>
    <lineage>
        <taxon>Bacteria</taxon>
        <taxon>Pseudomonadati</taxon>
        <taxon>Bacteroidota</taxon>
        <taxon>Cytophagia</taxon>
        <taxon>Cytophagales</taxon>
        <taxon>Cytophagaceae</taxon>
        <taxon>Spirosoma</taxon>
    </lineage>
</organism>
<dbReference type="GO" id="GO:0009103">
    <property type="term" value="P:lipopolysaccharide biosynthetic process"/>
    <property type="evidence" value="ECO:0007669"/>
    <property type="project" value="TreeGrafter"/>
</dbReference>
<gene>
    <name evidence="4" type="ORF">G8759_13220</name>
</gene>
<dbReference type="PANTHER" id="PTHR46401">
    <property type="entry name" value="GLYCOSYLTRANSFERASE WBBK-RELATED"/>
    <property type="match status" value="1"/>
</dbReference>
<dbReference type="AlphaFoldDB" id="A0A6G9AM43"/>
<proteinExistence type="predicted"/>
<evidence type="ECO:0000259" key="2">
    <source>
        <dbReference type="Pfam" id="PF00534"/>
    </source>
</evidence>
<dbReference type="RefSeq" id="WP_167208657.1">
    <property type="nucleotide sequence ID" value="NZ_CP050063.1"/>
</dbReference>
<dbReference type="InterPro" id="IPR001296">
    <property type="entry name" value="Glyco_trans_1"/>
</dbReference>
<reference evidence="4 5" key="1">
    <citation type="submission" date="2020-03" db="EMBL/GenBank/DDBJ databases">
        <authorList>
            <person name="Kim M.K."/>
        </authorList>
    </citation>
    <scope>NUCLEOTIDE SEQUENCE [LARGE SCALE GENOMIC DNA]</scope>
    <source>
        <strain evidence="4 5">BT328</strain>
    </source>
</reference>
<evidence type="ECO:0000313" key="4">
    <source>
        <dbReference type="EMBL" id="QIP13517.1"/>
    </source>
</evidence>
<feature type="domain" description="Glycosyl transferase family 1" evidence="2">
    <location>
        <begin position="187"/>
        <end position="344"/>
    </location>
</feature>